<accession>A0A2R5FZ49</accession>
<name>A0A2R5FZ49_NOSCO</name>
<keyword evidence="3" id="KW-1185">Reference proteome</keyword>
<comment type="caution">
    <text evidence="2">The sequence shown here is derived from an EMBL/GenBank/DDBJ whole genome shotgun (WGS) entry which is preliminary data.</text>
</comment>
<dbReference type="AlphaFoldDB" id="A0A2R5FZ49"/>
<dbReference type="EMBL" id="BDUD01000001">
    <property type="protein sequence ID" value="GBG21121.1"/>
    <property type="molecule type" value="Genomic_DNA"/>
</dbReference>
<dbReference type="OrthoDB" id="489734at2"/>
<gene>
    <name evidence="2" type="ORF">NIES4072_48040</name>
</gene>
<evidence type="ECO:0000313" key="2">
    <source>
        <dbReference type="EMBL" id="GBG21121.1"/>
    </source>
</evidence>
<protein>
    <submittedName>
        <fullName evidence="2">Uncharacterized protein</fullName>
    </submittedName>
</protein>
<evidence type="ECO:0000256" key="1">
    <source>
        <dbReference type="SAM" id="MobiDB-lite"/>
    </source>
</evidence>
<feature type="compositionally biased region" description="Polar residues" evidence="1">
    <location>
        <begin position="56"/>
        <end position="66"/>
    </location>
</feature>
<sequence>MTKKHSNFSGQEQFHPILVILVAGSLSLAIVDRSNRPAYFDIVKIAVVYFFGTTKSQGNINKSNNLDDSEIPDNSDSAKCNDNDDKPK</sequence>
<organism evidence="2 3">
    <name type="scientific">Nostoc commune NIES-4072</name>
    <dbReference type="NCBI Taxonomy" id="2005467"/>
    <lineage>
        <taxon>Bacteria</taxon>
        <taxon>Bacillati</taxon>
        <taxon>Cyanobacteriota</taxon>
        <taxon>Cyanophyceae</taxon>
        <taxon>Nostocales</taxon>
        <taxon>Nostocaceae</taxon>
        <taxon>Nostoc</taxon>
    </lineage>
</organism>
<feature type="region of interest" description="Disordered" evidence="1">
    <location>
        <begin position="56"/>
        <end position="88"/>
    </location>
</feature>
<feature type="compositionally biased region" description="Basic and acidic residues" evidence="1">
    <location>
        <begin position="79"/>
        <end position="88"/>
    </location>
</feature>
<dbReference type="RefSeq" id="WP_109011082.1">
    <property type="nucleotide sequence ID" value="NZ_BDUD01000001.1"/>
</dbReference>
<dbReference type="Proteomes" id="UP000245124">
    <property type="component" value="Unassembled WGS sequence"/>
</dbReference>
<evidence type="ECO:0000313" key="3">
    <source>
        <dbReference type="Proteomes" id="UP000245124"/>
    </source>
</evidence>
<proteinExistence type="predicted"/>
<reference evidence="2 3" key="1">
    <citation type="submission" date="2017-06" db="EMBL/GenBank/DDBJ databases">
        <title>Genome sequencing of cyanobaciteial culture collection at National Institute for Environmental Studies (NIES).</title>
        <authorList>
            <person name="Hirose Y."/>
            <person name="Shimura Y."/>
            <person name="Fujisawa T."/>
            <person name="Nakamura Y."/>
            <person name="Kawachi M."/>
        </authorList>
    </citation>
    <scope>NUCLEOTIDE SEQUENCE [LARGE SCALE GENOMIC DNA]</scope>
    <source>
        <strain evidence="2 3">NIES-4072</strain>
    </source>
</reference>